<dbReference type="PANTHER" id="PTHR37404">
    <property type="entry name" value="HCG1796489"/>
    <property type="match status" value="1"/>
</dbReference>
<proteinExistence type="predicted"/>
<reference evidence="2" key="1">
    <citation type="submission" date="2025-08" db="UniProtKB">
        <authorList>
            <consortium name="RefSeq"/>
        </authorList>
    </citation>
    <scope>IDENTIFICATION</scope>
    <source>
        <tissue evidence="2">Testes</tissue>
    </source>
</reference>
<keyword evidence="1" id="KW-1185">Reference proteome</keyword>
<dbReference type="PANTHER" id="PTHR37404:SF1">
    <property type="entry name" value="HCG1796489"/>
    <property type="match status" value="1"/>
</dbReference>
<gene>
    <name evidence="2" type="primary">LOC100371449</name>
</gene>
<evidence type="ECO:0000313" key="1">
    <source>
        <dbReference type="Proteomes" id="UP000694865"/>
    </source>
</evidence>
<organism evidence="1 2">
    <name type="scientific">Saccoglossus kowalevskii</name>
    <name type="common">Acorn worm</name>
    <dbReference type="NCBI Taxonomy" id="10224"/>
    <lineage>
        <taxon>Eukaryota</taxon>
        <taxon>Metazoa</taxon>
        <taxon>Hemichordata</taxon>
        <taxon>Enteropneusta</taxon>
        <taxon>Harrimaniidae</taxon>
        <taxon>Saccoglossus</taxon>
    </lineage>
</organism>
<sequence length="360" mass="41343">MGEQTMNIHEVALSGHSNIVVERLVHAVVAMSLSAPPAPKRFDLHQTSTGRGHDWRPAYYFPASDFKQTIHNPLPPQLAKQDEIIKPFSTTTGDVHDYKMGGGVYSNDLHKKAPGNWKVHYTKDTHEKLQGRQWRRPLTTGSMETEMQANYKGLPSKINFDNFVPGTNPLPPLLENHHANGPMKSVVPSTENQELRGRPFYARDPAILTELDPYISTTHKDHRPYAKRELSGYPKKDAATYWRCEDYPQAWGHGTKHNPLPPGSVPRERLPMRDDIWFKTRIKEPVRWPEKFKRVPHSGMRTEKQAKYIEPSDLRMKQNYLCPVDTPWVLPEPGPKEIFSVPRMYKTEYMTYASGETVKV</sequence>
<protein>
    <submittedName>
        <fullName evidence="2">Uncharacterized protein LOC100371449</fullName>
    </submittedName>
</protein>
<name>A0ABM0GKJ8_SACKO</name>
<dbReference type="GeneID" id="100371449"/>
<dbReference type="Proteomes" id="UP000694865">
    <property type="component" value="Unplaced"/>
</dbReference>
<dbReference type="InterPro" id="IPR053347">
    <property type="entry name" value="Axonemal_MT_stabilizer"/>
</dbReference>
<dbReference type="RefSeq" id="XP_002731919.2">
    <property type="nucleotide sequence ID" value="XM_002731873.2"/>
</dbReference>
<evidence type="ECO:0000313" key="2">
    <source>
        <dbReference type="RefSeq" id="XP_002731919.2"/>
    </source>
</evidence>
<accession>A0ABM0GKJ8</accession>